<organism evidence="6 7">
    <name type="scientific">Imtechella halotolerans K1</name>
    <dbReference type="NCBI Taxonomy" id="946077"/>
    <lineage>
        <taxon>Bacteria</taxon>
        <taxon>Pseudomonadati</taxon>
        <taxon>Bacteroidota</taxon>
        <taxon>Flavobacteriia</taxon>
        <taxon>Flavobacteriales</taxon>
        <taxon>Flavobacteriaceae</taxon>
        <taxon>Imtechella</taxon>
    </lineage>
</organism>
<reference evidence="6 7" key="1">
    <citation type="journal article" date="2012" name="J. Bacteriol.">
        <title>Genome Sequence of the Halotolerant Bacterium Imtechella halotolerans K1T.</title>
        <authorList>
            <person name="Kumar S."/>
            <person name="Vikram S."/>
            <person name="Subramanian S."/>
            <person name="Raghava G.P."/>
            <person name="Pinnaka A.K."/>
        </authorList>
    </citation>
    <scope>NUCLEOTIDE SEQUENCE [LARGE SCALE GENOMIC DNA]</scope>
    <source>
        <strain evidence="6 7">K1</strain>
    </source>
</reference>
<dbReference type="SUPFAM" id="SSF46626">
    <property type="entry name" value="Cytochrome c"/>
    <property type="match status" value="1"/>
</dbReference>
<dbReference type="Proteomes" id="UP000005938">
    <property type="component" value="Unassembled WGS sequence"/>
</dbReference>
<keyword evidence="7" id="KW-1185">Reference proteome</keyword>
<dbReference type="GO" id="GO:0009055">
    <property type="term" value="F:electron transfer activity"/>
    <property type="evidence" value="ECO:0007669"/>
    <property type="project" value="InterPro"/>
</dbReference>
<evidence type="ECO:0000313" key="6">
    <source>
        <dbReference type="EMBL" id="EID76036.1"/>
    </source>
</evidence>
<evidence type="ECO:0000313" key="7">
    <source>
        <dbReference type="Proteomes" id="UP000005938"/>
    </source>
</evidence>
<dbReference type="PROSITE" id="PS51007">
    <property type="entry name" value="CYTC"/>
    <property type="match status" value="1"/>
</dbReference>
<comment type="caution">
    <text evidence="6">The sequence shown here is derived from an EMBL/GenBank/DDBJ whole genome shotgun (WGS) entry which is preliminary data.</text>
</comment>
<dbReference type="STRING" id="946077.W5A_03799"/>
<feature type="domain" description="Cytochrome c" evidence="5">
    <location>
        <begin position="99"/>
        <end position="182"/>
    </location>
</feature>
<sequence length="187" mass="21002">MKSLLKIGFVFGVAIVMTSCFNKSKPNYQFMPNMYEGVGYETYQESSAFSNGMEAQLPAEGSIKRGWKPYDYENSTAGYELAKAELLSPIASDSLNIDSNVAKGKALYDIYCAVCHGTKGDGQGILVKREKFLGVPNFKDREITTGSIYHVIYYGLNSMGSYASQINEEERWQVTMYVEQLRQELLK</sequence>
<keyword evidence="3 4" id="KW-0408">Iron</keyword>
<dbReference type="eggNOG" id="COG2010">
    <property type="taxonomic scope" value="Bacteria"/>
</dbReference>
<dbReference type="AlphaFoldDB" id="I0WI20"/>
<dbReference type="PANTHER" id="PTHR40394:SF2">
    <property type="entry name" value="QUINOL:CYTOCHROME C OXIDOREDUCTASE MEMBRANE PROTEIN"/>
    <property type="match status" value="1"/>
</dbReference>
<dbReference type="EMBL" id="AJJU01000003">
    <property type="protein sequence ID" value="EID76036.1"/>
    <property type="molecule type" value="Genomic_DNA"/>
</dbReference>
<evidence type="ECO:0000259" key="5">
    <source>
        <dbReference type="PROSITE" id="PS51007"/>
    </source>
</evidence>
<dbReference type="PROSITE" id="PS51257">
    <property type="entry name" value="PROKAR_LIPOPROTEIN"/>
    <property type="match status" value="1"/>
</dbReference>
<accession>I0WI20</accession>
<evidence type="ECO:0000256" key="4">
    <source>
        <dbReference type="PROSITE-ProRule" id="PRU00433"/>
    </source>
</evidence>
<protein>
    <submittedName>
        <fullName evidence="6">Cytochrome c-553</fullName>
    </submittedName>
</protein>
<dbReference type="RefSeq" id="WP_008237612.1">
    <property type="nucleotide sequence ID" value="NZ_AJJU01000003.1"/>
</dbReference>
<gene>
    <name evidence="6" type="ORF">W5A_03799</name>
</gene>
<proteinExistence type="predicted"/>
<dbReference type="PATRIC" id="fig|946077.3.peg.772"/>
<keyword evidence="2 4" id="KW-0479">Metal-binding</keyword>
<dbReference type="InterPro" id="IPR036909">
    <property type="entry name" value="Cyt_c-like_dom_sf"/>
</dbReference>
<dbReference type="PANTHER" id="PTHR40394">
    <property type="entry name" value="LIPOPROTEIN-RELATED"/>
    <property type="match status" value="1"/>
</dbReference>
<name>I0WI20_9FLAO</name>
<dbReference type="InterPro" id="IPR009056">
    <property type="entry name" value="Cyt_c-like_dom"/>
</dbReference>
<keyword evidence="1 4" id="KW-0349">Heme</keyword>
<evidence type="ECO:0000256" key="3">
    <source>
        <dbReference type="ARBA" id="ARBA00023004"/>
    </source>
</evidence>
<dbReference type="Pfam" id="PF13442">
    <property type="entry name" value="Cytochrome_CBB3"/>
    <property type="match status" value="1"/>
</dbReference>
<evidence type="ECO:0000256" key="1">
    <source>
        <dbReference type="ARBA" id="ARBA00022617"/>
    </source>
</evidence>
<dbReference type="GO" id="GO:0020037">
    <property type="term" value="F:heme binding"/>
    <property type="evidence" value="ECO:0007669"/>
    <property type="project" value="InterPro"/>
</dbReference>
<dbReference type="Gene3D" id="1.10.760.10">
    <property type="entry name" value="Cytochrome c-like domain"/>
    <property type="match status" value="1"/>
</dbReference>
<evidence type="ECO:0000256" key="2">
    <source>
        <dbReference type="ARBA" id="ARBA00022723"/>
    </source>
</evidence>
<dbReference type="OrthoDB" id="9796771at2"/>
<dbReference type="GO" id="GO:0046872">
    <property type="term" value="F:metal ion binding"/>
    <property type="evidence" value="ECO:0007669"/>
    <property type="project" value="UniProtKB-KW"/>
</dbReference>